<accession>A0A7S3VS82</accession>
<proteinExistence type="predicted"/>
<gene>
    <name evidence="1" type="ORF">DTER00134_LOCUS17527</name>
</gene>
<dbReference type="EMBL" id="HBIP01029010">
    <property type="protein sequence ID" value="CAE0502454.1"/>
    <property type="molecule type" value="Transcribed_RNA"/>
</dbReference>
<protein>
    <submittedName>
        <fullName evidence="1">Uncharacterized protein</fullName>
    </submittedName>
</protein>
<organism evidence="1">
    <name type="scientific">Dunaliella tertiolecta</name>
    <name type="common">Green alga</name>
    <dbReference type="NCBI Taxonomy" id="3047"/>
    <lineage>
        <taxon>Eukaryota</taxon>
        <taxon>Viridiplantae</taxon>
        <taxon>Chlorophyta</taxon>
        <taxon>core chlorophytes</taxon>
        <taxon>Chlorophyceae</taxon>
        <taxon>CS clade</taxon>
        <taxon>Chlamydomonadales</taxon>
        <taxon>Dunaliellaceae</taxon>
        <taxon>Dunaliella</taxon>
    </lineage>
</organism>
<evidence type="ECO:0000313" key="1">
    <source>
        <dbReference type="EMBL" id="CAE0502454.1"/>
    </source>
</evidence>
<sequence length="108" mass="11340">MLQRVEETGLQHAAAVLDVAEELRQNQVGSGVPVAHGNAAMENVLAPSVSDVGLPPSLQRSLPVHAFRSVAPEATPMAMHGMAFPAAYPNCESLCLRALRIPTDTIGS</sequence>
<dbReference type="AlphaFoldDB" id="A0A7S3VS82"/>
<reference evidence="1" key="1">
    <citation type="submission" date="2021-01" db="EMBL/GenBank/DDBJ databases">
        <authorList>
            <person name="Corre E."/>
            <person name="Pelletier E."/>
            <person name="Niang G."/>
            <person name="Scheremetjew M."/>
            <person name="Finn R."/>
            <person name="Kale V."/>
            <person name="Holt S."/>
            <person name="Cochrane G."/>
            <person name="Meng A."/>
            <person name="Brown T."/>
            <person name="Cohen L."/>
        </authorList>
    </citation>
    <scope>NUCLEOTIDE SEQUENCE</scope>
    <source>
        <strain evidence="1">CCMP1320</strain>
    </source>
</reference>
<name>A0A7S3VS82_DUNTE</name>